<accession>A0AAN7T2V9</accession>
<dbReference type="InterPro" id="IPR036291">
    <property type="entry name" value="NAD(P)-bd_dom_sf"/>
</dbReference>
<evidence type="ECO:0000259" key="3">
    <source>
        <dbReference type="SMART" id="SM00829"/>
    </source>
</evidence>
<proteinExistence type="inferred from homology"/>
<dbReference type="PANTHER" id="PTHR45348">
    <property type="entry name" value="HYPOTHETICAL OXIDOREDUCTASE (EUROFUNG)"/>
    <property type="match status" value="1"/>
</dbReference>
<dbReference type="InterPro" id="IPR011032">
    <property type="entry name" value="GroES-like_sf"/>
</dbReference>
<dbReference type="EMBL" id="JAVRRJ010000003">
    <property type="protein sequence ID" value="KAK5086888.1"/>
    <property type="molecule type" value="Genomic_DNA"/>
</dbReference>
<dbReference type="AlphaFoldDB" id="A0AAN7T2V9"/>
<dbReference type="Proteomes" id="UP001309876">
    <property type="component" value="Unassembled WGS sequence"/>
</dbReference>
<dbReference type="SUPFAM" id="SSF50129">
    <property type="entry name" value="GroES-like"/>
    <property type="match status" value="1"/>
</dbReference>
<comment type="caution">
    <text evidence="4">The sequence shown here is derived from an EMBL/GenBank/DDBJ whole genome shotgun (WGS) entry which is preliminary data.</text>
</comment>
<feature type="domain" description="Enoyl reductase (ER)" evidence="3">
    <location>
        <begin position="9"/>
        <end position="343"/>
    </location>
</feature>
<dbReference type="Gene3D" id="3.40.50.720">
    <property type="entry name" value="NAD(P)-binding Rossmann-like Domain"/>
    <property type="match status" value="1"/>
</dbReference>
<dbReference type="Pfam" id="PF08240">
    <property type="entry name" value="ADH_N"/>
    <property type="match status" value="1"/>
</dbReference>
<organism evidence="4 5">
    <name type="scientific">Lithohypha guttulata</name>
    <dbReference type="NCBI Taxonomy" id="1690604"/>
    <lineage>
        <taxon>Eukaryota</taxon>
        <taxon>Fungi</taxon>
        <taxon>Dikarya</taxon>
        <taxon>Ascomycota</taxon>
        <taxon>Pezizomycotina</taxon>
        <taxon>Eurotiomycetes</taxon>
        <taxon>Chaetothyriomycetidae</taxon>
        <taxon>Chaetothyriales</taxon>
        <taxon>Trichomeriaceae</taxon>
        <taxon>Lithohypha</taxon>
    </lineage>
</organism>
<dbReference type="GO" id="GO:0016651">
    <property type="term" value="F:oxidoreductase activity, acting on NAD(P)H"/>
    <property type="evidence" value="ECO:0007669"/>
    <property type="project" value="InterPro"/>
</dbReference>
<comment type="similarity">
    <text evidence="1">Belongs to the zinc-containing alcohol dehydrogenase family.</text>
</comment>
<evidence type="ECO:0000256" key="1">
    <source>
        <dbReference type="ARBA" id="ARBA00008072"/>
    </source>
</evidence>
<dbReference type="CDD" id="cd08249">
    <property type="entry name" value="enoyl_reductase_like"/>
    <property type="match status" value="1"/>
</dbReference>
<evidence type="ECO:0000256" key="2">
    <source>
        <dbReference type="ARBA" id="ARBA00023002"/>
    </source>
</evidence>
<dbReference type="SMART" id="SM00829">
    <property type="entry name" value="PKS_ER"/>
    <property type="match status" value="1"/>
</dbReference>
<dbReference type="InterPro" id="IPR047122">
    <property type="entry name" value="Trans-enoyl_RdTase-like"/>
</dbReference>
<protein>
    <recommendedName>
        <fullName evidence="3">Enoyl reductase (ER) domain-containing protein</fullName>
    </recommendedName>
</protein>
<gene>
    <name evidence="4" type="ORF">LTR05_004058</name>
</gene>
<sequence>MKSAINLAGAVPKVNIIDELIPQPGPKEVLIKVVVSGSNPKDWKLPLWAETYDTSDGDSVAAKQMAKAKKGLNQGDDIAGIVEEVGKDVIEFKKGDRVAAFHEMGTDGGSYAEYAIAPDHTTFHLPPAMSFEEAATIPLAALTAAVAVFRNLQLPTPWNPATKPTPFVVYGGSTSVGSFAIQLARNSNIHPIISVAGSGKDHVKSLLDTSKGDVVFDYRDGADNVVNQIRDHLKSGGYPQPRHGLDPGIGEPCKKVLTEIVAKDGYIDLVLGVPDWDTAPATKTSTMVGIVHSNAGDDLGLVTCRWFTKALQAGTFKGHPVEVRAGGLEAVEQALKDLKDGKNSARKYVFRIAETPGLSA</sequence>
<dbReference type="InterPro" id="IPR020843">
    <property type="entry name" value="ER"/>
</dbReference>
<evidence type="ECO:0000313" key="5">
    <source>
        <dbReference type="Proteomes" id="UP001309876"/>
    </source>
</evidence>
<keyword evidence="2" id="KW-0560">Oxidoreductase</keyword>
<name>A0AAN7T2V9_9EURO</name>
<dbReference type="Gene3D" id="3.90.180.10">
    <property type="entry name" value="Medium-chain alcohol dehydrogenases, catalytic domain"/>
    <property type="match status" value="1"/>
</dbReference>
<dbReference type="PANTHER" id="PTHR45348:SF5">
    <property type="entry name" value="OXIDOREDUCTASE, PUTATIVE (AFU_ORTHOLOGUE AFUA_8G01420)-RELATED"/>
    <property type="match status" value="1"/>
</dbReference>
<dbReference type="InterPro" id="IPR013154">
    <property type="entry name" value="ADH-like_N"/>
</dbReference>
<reference evidence="4 5" key="1">
    <citation type="submission" date="2023-08" db="EMBL/GenBank/DDBJ databases">
        <title>Black Yeasts Isolated from many extreme environments.</title>
        <authorList>
            <person name="Coleine C."/>
            <person name="Stajich J.E."/>
            <person name="Selbmann L."/>
        </authorList>
    </citation>
    <scope>NUCLEOTIDE SEQUENCE [LARGE SCALE GENOMIC DNA]</scope>
    <source>
        <strain evidence="4 5">CCFEE 5910</strain>
    </source>
</reference>
<evidence type="ECO:0000313" key="4">
    <source>
        <dbReference type="EMBL" id="KAK5086888.1"/>
    </source>
</evidence>
<dbReference type="SUPFAM" id="SSF51735">
    <property type="entry name" value="NAD(P)-binding Rossmann-fold domains"/>
    <property type="match status" value="1"/>
</dbReference>
<keyword evidence="5" id="KW-1185">Reference proteome</keyword>